<name>A0AAV7Q1T9_PLEWA</name>
<accession>A0AAV7Q1T9</accession>
<proteinExistence type="predicted"/>
<keyword evidence="7" id="KW-0449">Lipoprotein</keyword>
<evidence type="ECO:0000256" key="2">
    <source>
        <dbReference type="ARBA" id="ARBA00022475"/>
    </source>
</evidence>
<organism evidence="9 10">
    <name type="scientific">Pleurodeles waltl</name>
    <name type="common">Iberian ribbed newt</name>
    <dbReference type="NCBI Taxonomy" id="8319"/>
    <lineage>
        <taxon>Eukaryota</taxon>
        <taxon>Metazoa</taxon>
        <taxon>Chordata</taxon>
        <taxon>Craniata</taxon>
        <taxon>Vertebrata</taxon>
        <taxon>Euteleostomi</taxon>
        <taxon>Amphibia</taxon>
        <taxon>Batrachia</taxon>
        <taxon>Caudata</taxon>
        <taxon>Salamandroidea</taxon>
        <taxon>Salamandridae</taxon>
        <taxon>Pleurodelinae</taxon>
        <taxon>Pleurodeles</taxon>
    </lineage>
</organism>
<keyword evidence="5" id="KW-0472">Membrane</keyword>
<keyword evidence="2" id="KW-1003">Cell membrane</keyword>
<dbReference type="InterPro" id="IPR018363">
    <property type="entry name" value="CD59_antigen_CS"/>
</dbReference>
<evidence type="ECO:0000313" key="10">
    <source>
        <dbReference type="Proteomes" id="UP001066276"/>
    </source>
</evidence>
<evidence type="ECO:0000256" key="4">
    <source>
        <dbReference type="ARBA" id="ARBA00022729"/>
    </source>
</evidence>
<dbReference type="Proteomes" id="UP001066276">
    <property type="component" value="Chromosome 7"/>
</dbReference>
<dbReference type="EMBL" id="JANPWB010000011">
    <property type="protein sequence ID" value="KAJ1132693.1"/>
    <property type="molecule type" value="Genomic_DNA"/>
</dbReference>
<dbReference type="SMART" id="SM00134">
    <property type="entry name" value="LU"/>
    <property type="match status" value="1"/>
</dbReference>
<feature type="domain" description="UPAR/Ly6" evidence="8">
    <location>
        <begin position="31"/>
        <end position="128"/>
    </location>
</feature>
<keyword evidence="3" id="KW-0336">GPI-anchor</keyword>
<evidence type="ECO:0000313" key="9">
    <source>
        <dbReference type="EMBL" id="KAJ1132693.1"/>
    </source>
</evidence>
<dbReference type="PROSITE" id="PS00983">
    <property type="entry name" value="LY6_UPAR"/>
    <property type="match status" value="1"/>
</dbReference>
<protein>
    <recommendedName>
        <fullName evidence="8">UPAR/Ly6 domain-containing protein</fullName>
    </recommendedName>
</protein>
<evidence type="ECO:0000256" key="7">
    <source>
        <dbReference type="ARBA" id="ARBA00023288"/>
    </source>
</evidence>
<keyword evidence="10" id="KW-1185">Reference proteome</keyword>
<reference evidence="9" key="1">
    <citation type="journal article" date="2022" name="bioRxiv">
        <title>Sequencing and chromosome-scale assembly of the giantPleurodeles waltlgenome.</title>
        <authorList>
            <person name="Brown T."/>
            <person name="Elewa A."/>
            <person name="Iarovenko S."/>
            <person name="Subramanian E."/>
            <person name="Araus A.J."/>
            <person name="Petzold A."/>
            <person name="Susuki M."/>
            <person name="Suzuki K.-i.T."/>
            <person name="Hayashi T."/>
            <person name="Toyoda A."/>
            <person name="Oliveira C."/>
            <person name="Osipova E."/>
            <person name="Leigh N.D."/>
            <person name="Simon A."/>
            <person name="Yun M.H."/>
        </authorList>
    </citation>
    <scope>NUCLEOTIDE SEQUENCE</scope>
    <source>
        <strain evidence="9">20211129_DDA</strain>
        <tissue evidence="9">Liver</tissue>
    </source>
</reference>
<dbReference type="GO" id="GO:0005886">
    <property type="term" value="C:plasma membrane"/>
    <property type="evidence" value="ECO:0007669"/>
    <property type="project" value="UniProtKB-SubCell"/>
</dbReference>
<dbReference type="InterPro" id="IPR016054">
    <property type="entry name" value="LY6_UPA_recep-like"/>
</dbReference>
<dbReference type="GO" id="GO:0098552">
    <property type="term" value="C:side of membrane"/>
    <property type="evidence" value="ECO:0007669"/>
    <property type="project" value="UniProtKB-KW"/>
</dbReference>
<dbReference type="SUPFAM" id="SSF57302">
    <property type="entry name" value="Snake toxin-like"/>
    <property type="match status" value="2"/>
</dbReference>
<evidence type="ECO:0000256" key="1">
    <source>
        <dbReference type="ARBA" id="ARBA00004609"/>
    </source>
</evidence>
<evidence type="ECO:0000256" key="3">
    <source>
        <dbReference type="ARBA" id="ARBA00022622"/>
    </source>
</evidence>
<evidence type="ECO:0000256" key="6">
    <source>
        <dbReference type="ARBA" id="ARBA00023180"/>
    </source>
</evidence>
<evidence type="ECO:0000259" key="8">
    <source>
        <dbReference type="SMART" id="SM00134"/>
    </source>
</evidence>
<comment type="caution">
    <text evidence="9">The sequence shown here is derived from an EMBL/GenBank/DDBJ whole genome shotgun (WGS) entry which is preliminary data.</text>
</comment>
<gene>
    <name evidence="9" type="ORF">NDU88_010996</name>
</gene>
<sequence length="254" mass="27465">MEAGRLAQVLRKVALPGMLMAVLLAQGVVSLRCYSCRDVNDGGCAADRMKIEECTPPRNVCLEAITVLSVDKKNVSATIKGCDVGTYDNQEFTTDSNDTSYDRLKVHACSEDLCNTLVTEDFLHKPQANQTGNSSLVPSNQECYSCIGISEDQCSAQNAAVVRCPDHSPICYQGSGTVALGTQHNVTLSYFIKKCSNTFCSNRFWVVGQYVDRNETGSCCRGNLCNTLMPNGGFRATTYVAPLIVAALLAITCL</sequence>
<dbReference type="InterPro" id="IPR045860">
    <property type="entry name" value="Snake_toxin-like_sf"/>
</dbReference>
<keyword evidence="6" id="KW-0325">Glycoprotein</keyword>
<dbReference type="AlphaFoldDB" id="A0AAV7Q1T9"/>
<dbReference type="PANTHER" id="PTHR10624">
    <property type="entry name" value="UROKINASE PLASMINOGEN ACTIVATOR SURFACE RECEPTOR-RELATED"/>
    <property type="match status" value="1"/>
</dbReference>
<dbReference type="PANTHER" id="PTHR10624:SF8">
    <property type="entry name" value="LY6_PLAUR DOMAIN-CONTAINING PROTEIN 3"/>
    <property type="match status" value="1"/>
</dbReference>
<dbReference type="Pfam" id="PF00021">
    <property type="entry name" value="UPAR_LY6"/>
    <property type="match status" value="2"/>
</dbReference>
<comment type="subcellular location">
    <subcellularLocation>
        <location evidence="1">Cell membrane</location>
        <topology evidence="1">Lipid-anchor</topology>
        <topology evidence="1">GPI-anchor</topology>
    </subcellularLocation>
</comment>
<dbReference type="Gene3D" id="2.10.60.10">
    <property type="entry name" value="CD59"/>
    <property type="match status" value="2"/>
</dbReference>
<keyword evidence="4" id="KW-0732">Signal</keyword>
<evidence type="ECO:0000256" key="5">
    <source>
        <dbReference type="ARBA" id="ARBA00023136"/>
    </source>
</evidence>